<evidence type="ECO:0000256" key="2">
    <source>
        <dbReference type="ARBA" id="ARBA00022676"/>
    </source>
</evidence>
<dbReference type="CDD" id="cd06439">
    <property type="entry name" value="CESA_like_1"/>
    <property type="match status" value="1"/>
</dbReference>
<reference evidence="6 7" key="1">
    <citation type="submission" date="2016-10" db="EMBL/GenBank/DDBJ databases">
        <authorList>
            <person name="de Groot N.N."/>
        </authorList>
    </citation>
    <scope>NUCLEOTIDE SEQUENCE [LARGE SCALE GENOMIC DNA]</scope>
    <source>
        <strain evidence="6 7">CGMCC 1.7666</strain>
    </source>
</reference>
<dbReference type="Pfam" id="PF00535">
    <property type="entry name" value="Glycos_transf_2"/>
    <property type="match status" value="1"/>
</dbReference>
<gene>
    <name evidence="6" type="ORF">SAMN02927923_02105</name>
</gene>
<evidence type="ECO:0000259" key="5">
    <source>
        <dbReference type="Pfam" id="PF00535"/>
    </source>
</evidence>
<dbReference type="EMBL" id="FMVJ01000005">
    <property type="protein sequence ID" value="SCY71558.1"/>
    <property type="molecule type" value="Genomic_DNA"/>
</dbReference>
<feature type="transmembrane region" description="Helical" evidence="4">
    <location>
        <begin position="352"/>
        <end position="371"/>
    </location>
</feature>
<evidence type="ECO:0000256" key="4">
    <source>
        <dbReference type="SAM" id="Phobius"/>
    </source>
</evidence>
<evidence type="ECO:0000256" key="3">
    <source>
        <dbReference type="ARBA" id="ARBA00022679"/>
    </source>
</evidence>
<dbReference type="PANTHER" id="PTHR43630">
    <property type="entry name" value="POLY-BETA-1,6-N-ACETYL-D-GLUCOSAMINE SYNTHASE"/>
    <property type="match status" value="1"/>
</dbReference>
<comment type="similarity">
    <text evidence="1">Belongs to the glycosyltransferase 2 family.</text>
</comment>
<feature type="transmembrane region" description="Helical" evidence="4">
    <location>
        <begin position="322"/>
        <end position="340"/>
    </location>
</feature>
<dbReference type="OrthoDB" id="9771846at2"/>
<dbReference type="AlphaFoldDB" id="A0A1G5I8K7"/>
<keyword evidence="2" id="KW-0328">Glycosyltransferase</keyword>
<dbReference type="GO" id="GO:0016757">
    <property type="term" value="F:glycosyltransferase activity"/>
    <property type="evidence" value="ECO:0007669"/>
    <property type="project" value="UniProtKB-KW"/>
</dbReference>
<feature type="transmembrane region" description="Helical" evidence="4">
    <location>
        <begin position="293"/>
        <end position="316"/>
    </location>
</feature>
<name>A0A1G5I8K7_9HYPH</name>
<sequence length="387" mass="42941">MAVNVMEAVAFGSICLMLYHYAVYPLIVFIAARLRKSRNTPSSYFPRVSLVIAAFNEEKVIREKLSNSFELDYPNLEILVAADGSSDRTLDIAASYADRGVKAMFEPQRRGKAAALNRAAAQATGDIIVFSDANAMYEPQAIRALVEGFSDRNVGAVSGVKIVRARNQGDTGFGRSEGFYWKYENAIRQAESRLGTTVAAVGEIVAVRKDVFRPFPASIINDDAYLALAVLAQGLDVRFAPTAVAEELASISEGDEYVRRRRIAAGRWLQLRYMSLLPLHRPFVMAAFFSHKLLRLMMPFALLSSTLASVVLSLSHPERAEYILLVTAHGLLFGSALFGMYQQNRQGVLQRLSRICYFLIRMNVGVAFGFLDWMRGTASPVWKKAAR</sequence>
<dbReference type="InterPro" id="IPR029044">
    <property type="entry name" value="Nucleotide-diphossugar_trans"/>
</dbReference>
<evidence type="ECO:0000313" key="6">
    <source>
        <dbReference type="EMBL" id="SCY71558.1"/>
    </source>
</evidence>
<dbReference type="Proteomes" id="UP000199569">
    <property type="component" value="Unassembled WGS sequence"/>
</dbReference>
<proteinExistence type="inferred from homology"/>
<accession>A0A1G5I8K7</accession>
<dbReference type="Gene3D" id="3.90.550.10">
    <property type="entry name" value="Spore Coat Polysaccharide Biosynthesis Protein SpsA, Chain A"/>
    <property type="match status" value="1"/>
</dbReference>
<dbReference type="InterPro" id="IPR001173">
    <property type="entry name" value="Glyco_trans_2-like"/>
</dbReference>
<dbReference type="SUPFAM" id="SSF53448">
    <property type="entry name" value="Nucleotide-diphospho-sugar transferases"/>
    <property type="match status" value="1"/>
</dbReference>
<organism evidence="6 7">
    <name type="scientific">Microvirga guangxiensis</name>
    <dbReference type="NCBI Taxonomy" id="549386"/>
    <lineage>
        <taxon>Bacteria</taxon>
        <taxon>Pseudomonadati</taxon>
        <taxon>Pseudomonadota</taxon>
        <taxon>Alphaproteobacteria</taxon>
        <taxon>Hyphomicrobiales</taxon>
        <taxon>Methylobacteriaceae</taxon>
        <taxon>Microvirga</taxon>
    </lineage>
</organism>
<keyword evidence="4" id="KW-0472">Membrane</keyword>
<evidence type="ECO:0000313" key="7">
    <source>
        <dbReference type="Proteomes" id="UP000199569"/>
    </source>
</evidence>
<dbReference type="STRING" id="549386.SAMN02927923_02105"/>
<feature type="domain" description="Glycosyltransferase 2-like" evidence="5">
    <location>
        <begin position="49"/>
        <end position="212"/>
    </location>
</feature>
<dbReference type="PANTHER" id="PTHR43630:SF1">
    <property type="entry name" value="POLY-BETA-1,6-N-ACETYL-D-GLUCOSAMINE SYNTHASE"/>
    <property type="match status" value="1"/>
</dbReference>
<keyword evidence="4" id="KW-1133">Transmembrane helix</keyword>
<keyword evidence="4" id="KW-0812">Transmembrane</keyword>
<keyword evidence="3 6" id="KW-0808">Transferase</keyword>
<keyword evidence="7" id="KW-1185">Reference proteome</keyword>
<feature type="transmembrane region" description="Helical" evidence="4">
    <location>
        <begin position="6"/>
        <end position="32"/>
    </location>
</feature>
<evidence type="ECO:0000256" key="1">
    <source>
        <dbReference type="ARBA" id="ARBA00006739"/>
    </source>
</evidence>
<protein>
    <submittedName>
        <fullName evidence="6">Glycosyltransferase, catalytic subunit of cellulose synthase and poly-beta-1,6-N-acetylglucosamine synthase</fullName>
    </submittedName>
</protein>